<protein>
    <submittedName>
        <fullName evidence="2">RSP_2648 family PIN domain-containing protein</fullName>
    </submittedName>
</protein>
<dbReference type="Proteomes" id="UP001595632">
    <property type="component" value="Unassembled WGS sequence"/>
</dbReference>
<dbReference type="RefSeq" id="WP_275633272.1">
    <property type="nucleotide sequence ID" value="NZ_JARGYD010000004.1"/>
</dbReference>
<comment type="caution">
    <text evidence="2">The sequence shown here is derived from an EMBL/GenBank/DDBJ whole genome shotgun (WGS) entry which is preliminary data.</text>
</comment>
<accession>A0ABV7GSJ9</accession>
<dbReference type="EMBL" id="JBHRTB010000010">
    <property type="protein sequence ID" value="MFC3143303.1"/>
    <property type="molecule type" value="Genomic_DNA"/>
</dbReference>
<dbReference type="InterPro" id="IPR002716">
    <property type="entry name" value="PIN_dom"/>
</dbReference>
<dbReference type="Pfam" id="PF13470">
    <property type="entry name" value="PIN_3"/>
    <property type="match status" value="1"/>
</dbReference>
<sequence>MKVLIDANVLYPTVMRQVVLGVAKAGLFTPLWSARILEEWARAARKLGPEGEAQARSEVALVRRDWPDAEVPVRAGLEARLWLPDPADVHVLAAAVTGSADIILTENAQDFPRGVLAEEGVRREAVDPFLMGLYADHPEAVAAAAEAVRQEAERLSGEPWEIRKLLRKARLPRLGKALAARDA</sequence>
<feature type="domain" description="PIN" evidence="1">
    <location>
        <begin position="2"/>
        <end position="107"/>
    </location>
</feature>
<proteinExistence type="predicted"/>
<keyword evidence="3" id="KW-1185">Reference proteome</keyword>
<evidence type="ECO:0000313" key="3">
    <source>
        <dbReference type="Proteomes" id="UP001595632"/>
    </source>
</evidence>
<dbReference type="SUPFAM" id="SSF88723">
    <property type="entry name" value="PIN domain-like"/>
    <property type="match status" value="1"/>
</dbReference>
<reference evidence="3" key="1">
    <citation type="journal article" date="2019" name="Int. J. Syst. Evol. Microbiol.">
        <title>The Global Catalogue of Microorganisms (GCM) 10K type strain sequencing project: providing services to taxonomists for standard genome sequencing and annotation.</title>
        <authorList>
            <consortium name="The Broad Institute Genomics Platform"/>
            <consortium name="The Broad Institute Genome Sequencing Center for Infectious Disease"/>
            <person name="Wu L."/>
            <person name="Ma J."/>
        </authorList>
    </citation>
    <scope>NUCLEOTIDE SEQUENCE [LARGE SCALE GENOMIC DNA]</scope>
    <source>
        <strain evidence="3">KCTC 52366</strain>
    </source>
</reference>
<name>A0ABV7GSJ9_9RHOB</name>
<gene>
    <name evidence="2" type="ORF">ACFOGP_11315</name>
</gene>
<organism evidence="2 3">
    <name type="scientific">Psychromarinibacter halotolerans</name>
    <dbReference type="NCBI Taxonomy" id="1775175"/>
    <lineage>
        <taxon>Bacteria</taxon>
        <taxon>Pseudomonadati</taxon>
        <taxon>Pseudomonadota</taxon>
        <taxon>Alphaproteobacteria</taxon>
        <taxon>Rhodobacterales</taxon>
        <taxon>Paracoccaceae</taxon>
        <taxon>Psychromarinibacter</taxon>
    </lineage>
</organism>
<dbReference type="InterPro" id="IPR029060">
    <property type="entry name" value="PIN-like_dom_sf"/>
</dbReference>
<evidence type="ECO:0000259" key="1">
    <source>
        <dbReference type="Pfam" id="PF13470"/>
    </source>
</evidence>
<dbReference type="NCBIfam" id="NF046100">
    <property type="entry name" value="RSP_2648_fam_PIN"/>
    <property type="match status" value="1"/>
</dbReference>
<evidence type="ECO:0000313" key="2">
    <source>
        <dbReference type="EMBL" id="MFC3143303.1"/>
    </source>
</evidence>